<feature type="domain" description="F-box" evidence="6">
    <location>
        <begin position="61"/>
        <end position="88"/>
    </location>
</feature>
<feature type="region of interest" description="Disordered" evidence="5">
    <location>
        <begin position="1"/>
        <end position="30"/>
    </location>
</feature>
<sequence length="540" mass="61718">MEKAQGRHGEQPCSSANNLSTTRQPSSTTRRLWRRIYTPMHSIAQQTYNRVTWKLQNFFSPRRITGLPPEVIVPIFKNLDAQQILELRPLHSVLYEASLQALPCFDPYAQHCFGMTFTEQNSHLSPQFKKYYENKRWMPILRKKALPEAILNHAEYCTIFRAAIIRKLALYPKELICTFNSPTYTTAIATLPHNPDKLVSAHIDGTINIWDLSKRSPLPDSPSFRAHDPEGRDNIQFIAPLSARHLLTGSCAEIKLWHLNDSENHECIKIFNEHNQFQNGDRAYGATTAMQLISSDGVRFVAGYDNNHVILWELNKPQTCYLALADWNNDCSIRHFSLLAPNSLAIIPYAKSEAVHIWDISLPTSPTIEPQTFCSEHHGIKHALLLWGQKLVFTSLRGDYYAVTERFPERGRQPLSWFPTLHNANKFHFEAHHSHTTSTASFDGQFISIGNDEINFWNIGITNQETYPEFSMPFLEEEKESSEADRKYALFSIQDGRLLVIALKKHIEVWDLAAARPDHQNTLEDQACDDSSLEGSTSSS</sequence>
<evidence type="ECO:0000256" key="5">
    <source>
        <dbReference type="SAM" id="MobiDB-lite"/>
    </source>
</evidence>
<gene>
    <name evidence="7" type="ORF">ElyMa_000794200</name>
</gene>
<dbReference type="GO" id="GO:0006891">
    <property type="term" value="P:intra-Golgi vesicle-mediated transport"/>
    <property type="evidence" value="ECO:0007669"/>
    <property type="project" value="TreeGrafter"/>
</dbReference>
<evidence type="ECO:0000256" key="1">
    <source>
        <dbReference type="ARBA" id="ARBA00004347"/>
    </source>
</evidence>
<dbReference type="InterPro" id="IPR015943">
    <property type="entry name" value="WD40/YVTN_repeat-like_dom_sf"/>
</dbReference>
<evidence type="ECO:0000256" key="3">
    <source>
        <dbReference type="ARBA" id="ARBA00022737"/>
    </source>
</evidence>
<dbReference type="Gene3D" id="2.130.10.10">
    <property type="entry name" value="YVTN repeat-like/Quinoprotein amine dehydrogenase"/>
    <property type="match status" value="1"/>
</dbReference>
<evidence type="ECO:0000259" key="6">
    <source>
        <dbReference type="PROSITE" id="PS50181"/>
    </source>
</evidence>
<evidence type="ECO:0000256" key="4">
    <source>
        <dbReference type="PROSITE-ProRule" id="PRU00221"/>
    </source>
</evidence>
<evidence type="ECO:0000313" key="8">
    <source>
        <dbReference type="Proteomes" id="UP000762676"/>
    </source>
</evidence>
<feature type="compositionally biased region" description="Low complexity" evidence="5">
    <location>
        <begin position="20"/>
        <end position="30"/>
    </location>
</feature>
<keyword evidence="8" id="KW-1185">Reference proteome</keyword>
<accession>A0AAV4GY62</accession>
<dbReference type="GO" id="GO:0030126">
    <property type="term" value="C:COPI vesicle coat"/>
    <property type="evidence" value="ECO:0007669"/>
    <property type="project" value="TreeGrafter"/>
</dbReference>
<dbReference type="GO" id="GO:0006890">
    <property type="term" value="P:retrograde vesicle-mediated transport, Golgi to endoplasmic reticulum"/>
    <property type="evidence" value="ECO:0007669"/>
    <property type="project" value="TreeGrafter"/>
</dbReference>
<dbReference type="InterPro" id="IPR050844">
    <property type="entry name" value="Coatomer_complex_subunit"/>
</dbReference>
<evidence type="ECO:0000313" key="7">
    <source>
        <dbReference type="EMBL" id="GFR89451.1"/>
    </source>
</evidence>
<dbReference type="PROSITE" id="PS50082">
    <property type="entry name" value="WD_REPEATS_2"/>
    <property type="match status" value="1"/>
</dbReference>
<dbReference type="SUPFAM" id="SSF50978">
    <property type="entry name" value="WD40 repeat-like"/>
    <property type="match status" value="1"/>
</dbReference>
<keyword evidence="2 4" id="KW-0853">WD repeat</keyword>
<dbReference type="AlphaFoldDB" id="A0AAV4GY62"/>
<feature type="repeat" description="WD" evidence="4">
    <location>
        <begin position="181"/>
        <end position="220"/>
    </location>
</feature>
<keyword evidence="3" id="KW-0677">Repeat</keyword>
<dbReference type="GO" id="GO:0006888">
    <property type="term" value="P:endoplasmic reticulum to Golgi vesicle-mediated transport"/>
    <property type="evidence" value="ECO:0007669"/>
    <property type="project" value="TreeGrafter"/>
</dbReference>
<feature type="compositionally biased region" description="Basic and acidic residues" evidence="5">
    <location>
        <begin position="1"/>
        <end position="10"/>
    </location>
</feature>
<comment type="subcellular location">
    <subcellularLocation>
        <location evidence="1">Cytoplasmic vesicle</location>
        <location evidence="1">COPI-coated vesicle membrane</location>
        <topology evidence="1">Peripheral membrane protein</topology>
        <orientation evidence="1">Cytoplasmic side</orientation>
    </subcellularLocation>
</comment>
<dbReference type="Proteomes" id="UP000762676">
    <property type="component" value="Unassembled WGS sequence"/>
</dbReference>
<proteinExistence type="predicted"/>
<dbReference type="SMART" id="SM00320">
    <property type="entry name" value="WD40"/>
    <property type="match status" value="2"/>
</dbReference>
<dbReference type="InterPro" id="IPR019775">
    <property type="entry name" value="WD40_repeat_CS"/>
</dbReference>
<dbReference type="PROSITE" id="PS50181">
    <property type="entry name" value="FBOX"/>
    <property type="match status" value="1"/>
</dbReference>
<dbReference type="PROSITE" id="PS00678">
    <property type="entry name" value="WD_REPEATS_1"/>
    <property type="match status" value="1"/>
</dbReference>
<dbReference type="InterPro" id="IPR001810">
    <property type="entry name" value="F-box_dom"/>
</dbReference>
<dbReference type="InterPro" id="IPR036322">
    <property type="entry name" value="WD40_repeat_dom_sf"/>
</dbReference>
<dbReference type="InterPro" id="IPR001680">
    <property type="entry name" value="WD40_rpt"/>
</dbReference>
<dbReference type="GO" id="GO:0006886">
    <property type="term" value="P:intracellular protein transport"/>
    <property type="evidence" value="ECO:0007669"/>
    <property type="project" value="TreeGrafter"/>
</dbReference>
<dbReference type="EMBL" id="BMAT01001627">
    <property type="protein sequence ID" value="GFR89451.1"/>
    <property type="molecule type" value="Genomic_DNA"/>
</dbReference>
<dbReference type="PANTHER" id="PTHR19876">
    <property type="entry name" value="COATOMER"/>
    <property type="match status" value="1"/>
</dbReference>
<comment type="caution">
    <text evidence="7">The sequence shown here is derived from an EMBL/GenBank/DDBJ whole genome shotgun (WGS) entry which is preliminary data.</text>
</comment>
<reference evidence="7 8" key="1">
    <citation type="journal article" date="2021" name="Elife">
        <title>Chloroplast acquisition without the gene transfer in kleptoplastic sea slugs, Plakobranchus ocellatus.</title>
        <authorList>
            <person name="Maeda T."/>
            <person name="Takahashi S."/>
            <person name="Yoshida T."/>
            <person name="Shimamura S."/>
            <person name="Takaki Y."/>
            <person name="Nagai Y."/>
            <person name="Toyoda A."/>
            <person name="Suzuki Y."/>
            <person name="Arimoto A."/>
            <person name="Ishii H."/>
            <person name="Satoh N."/>
            <person name="Nishiyama T."/>
            <person name="Hasebe M."/>
            <person name="Maruyama T."/>
            <person name="Minagawa J."/>
            <person name="Obokata J."/>
            <person name="Shigenobu S."/>
        </authorList>
    </citation>
    <scope>NUCLEOTIDE SEQUENCE [LARGE SCALE GENOMIC DNA]</scope>
</reference>
<organism evidence="7 8">
    <name type="scientific">Elysia marginata</name>
    <dbReference type="NCBI Taxonomy" id="1093978"/>
    <lineage>
        <taxon>Eukaryota</taxon>
        <taxon>Metazoa</taxon>
        <taxon>Spiralia</taxon>
        <taxon>Lophotrochozoa</taxon>
        <taxon>Mollusca</taxon>
        <taxon>Gastropoda</taxon>
        <taxon>Heterobranchia</taxon>
        <taxon>Euthyneura</taxon>
        <taxon>Panpulmonata</taxon>
        <taxon>Sacoglossa</taxon>
        <taxon>Placobranchoidea</taxon>
        <taxon>Plakobranchidae</taxon>
        <taxon>Elysia</taxon>
    </lineage>
</organism>
<name>A0AAV4GY62_9GAST</name>
<protein>
    <recommendedName>
        <fullName evidence="6">F-box domain-containing protein</fullName>
    </recommendedName>
</protein>
<evidence type="ECO:0000256" key="2">
    <source>
        <dbReference type="ARBA" id="ARBA00022574"/>
    </source>
</evidence>